<keyword evidence="4" id="KW-1185">Reference proteome</keyword>
<reference evidence="5" key="1">
    <citation type="submission" date="2025-08" db="UniProtKB">
        <authorList>
            <consortium name="RefSeq"/>
        </authorList>
    </citation>
    <scope>IDENTIFICATION</scope>
    <source>
        <tissue evidence="5">Sperm</tissue>
    </source>
</reference>
<evidence type="ECO:0000313" key="5">
    <source>
        <dbReference type="RefSeq" id="XP_032822776.1"/>
    </source>
</evidence>
<dbReference type="AlphaFoldDB" id="A0AAJ7TRB4"/>
<feature type="compositionally biased region" description="Gly residues" evidence="2">
    <location>
        <begin position="80"/>
        <end position="93"/>
    </location>
</feature>
<feature type="compositionally biased region" description="Low complexity" evidence="2">
    <location>
        <begin position="105"/>
        <end position="120"/>
    </location>
</feature>
<dbReference type="GO" id="GO:0090090">
    <property type="term" value="P:negative regulation of canonical Wnt signaling pathway"/>
    <property type="evidence" value="ECO:0007669"/>
    <property type="project" value="TreeGrafter"/>
</dbReference>
<feature type="chain" id="PRO_5042601085" evidence="3">
    <location>
        <begin position="26"/>
        <end position="677"/>
    </location>
</feature>
<feature type="region of interest" description="Disordered" evidence="2">
    <location>
        <begin position="17"/>
        <end position="145"/>
    </location>
</feature>
<feature type="signal peptide" evidence="3">
    <location>
        <begin position="1"/>
        <end position="25"/>
    </location>
</feature>
<feature type="compositionally biased region" description="Basic residues" evidence="2">
    <location>
        <begin position="50"/>
        <end position="63"/>
    </location>
</feature>
<dbReference type="PANTHER" id="PTHR21562:SF122">
    <property type="entry name" value="PALMITOLEOYL-PROTEIN CARBOXYLESTERASE NOTUM"/>
    <property type="match status" value="1"/>
</dbReference>
<feature type="compositionally biased region" description="Low complexity" evidence="2">
    <location>
        <begin position="562"/>
        <end position="584"/>
    </location>
</feature>
<dbReference type="Pfam" id="PF03283">
    <property type="entry name" value="PAE"/>
    <property type="match status" value="1"/>
</dbReference>
<organism evidence="4 5">
    <name type="scientific">Petromyzon marinus</name>
    <name type="common">Sea lamprey</name>
    <dbReference type="NCBI Taxonomy" id="7757"/>
    <lineage>
        <taxon>Eukaryota</taxon>
        <taxon>Metazoa</taxon>
        <taxon>Chordata</taxon>
        <taxon>Craniata</taxon>
        <taxon>Vertebrata</taxon>
        <taxon>Cyclostomata</taxon>
        <taxon>Hyperoartia</taxon>
        <taxon>Petromyzontiformes</taxon>
        <taxon>Petromyzontidae</taxon>
        <taxon>Petromyzon</taxon>
    </lineage>
</organism>
<comment type="similarity">
    <text evidence="1">Belongs to the pectinacetylesterase family. Notum subfamily.</text>
</comment>
<keyword evidence="3" id="KW-0732">Signal</keyword>
<name>A0AAJ7TRB4_PETMA</name>
<gene>
    <name evidence="5" type="primary">LOC116949505</name>
</gene>
<dbReference type="Proteomes" id="UP001318040">
    <property type="component" value="Chromosome 37"/>
</dbReference>
<dbReference type="InterPro" id="IPR004963">
    <property type="entry name" value="PAE/NOTUM"/>
</dbReference>
<dbReference type="PANTHER" id="PTHR21562">
    <property type="entry name" value="NOTUM-RELATED"/>
    <property type="match status" value="1"/>
</dbReference>
<feature type="region of interest" description="Disordered" evidence="2">
    <location>
        <begin position="554"/>
        <end position="600"/>
    </location>
</feature>
<dbReference type="RefSeq" id="XP_032822776.1">
    <property type="nucleotide sequence ID" value="XM_032966885.1"/>
</dbReference>
<sequence length="677" mass="71220">MSPPRVWPLLVALAILPGSLPGSPAAPSGPASPWPQPRRTSWRGGPNVAARRHRDQRPPRGHGQHGPSGGEDMQALNRAGGPGGAVGTGGPGGVRMDPWNHHHQQQQQHNQQQHNQQQQHHQQRPLKLPGGMAQHSRQAASGVKVASAAAAAQVMKSPPAGKASEREPREPAAEWLSAQLGSLARSLHACGSSGGGSSGGGGGGAAERGADALRLRFLGSGREVTCNDGSPAGYYIRKSEGSKRWLIFLEGGWYCHSRESCDARFASLHHLMSSAEWPHTRTGNGILSPRPEENPHWWNANTVFVPYCSSDVWSGNAPRSSRGGYAFLGARILREVVVELVRHGMGHARTIMLAGSSAGGTGVLLHLDSLAAQLRALGVPAQLRGLADSGWFVERRGGGAAPGCGGGIRPGADCGAGAPAHSMQHAVRFWNGSVPERCRLHLPPGEEWKCFFGFITFQTLATPVFVAQWLFDEAQLTADNVQLLGPTRGGDQLPYLRELGQELRATLHPLPAVFSPACLAHTLITSSGWADVQVKGLTLPRALQCWEQSLQHAASRNGTKHQQQQQQPAPQGALAERSPPAVGSGVSGEGGSSGGSSGGRWAAAAAAAAPAPCAFRAVDSCPWPHCNPSCPALRDALTGQEVSAIAFLTQLGFDVRSMASQLGMDPDTLLNVLSDGT</sequence>
<dbReference type="GO" id="GO:1990699">
    <property type="term" value="F:palmitoleyl hydrolase activity"/>
    <property type="evidence" value="ECO:0007669"/>
    <property type="project" value="TreeGrafter"/>
</dbReference>
<feature type="compositionally biased region" description="Gly residues" evidence="2">
    <location>
        <begin position="585"/>
        <end position="598"/>
    </location>
</feature>
<evidence type="ECO:0000256" key="2">
    <source>
        <dbReference type="SAM" id="MobiDB-lite"/>
    </source>
</evidence>
<protein>
    <submittedName>
        <fullName evidence="5">Palmitoleoyl-protein carboxylesterase NOTUM-like</fullName>
    </submittedName>
</protein>
<dbReference type="CTD" id="147111"/>
<proteinExistence type="inferred from homology"/>
<evidence type="ECO:0000256" key="3">
    <source>
        <dbReference type="SAM" id="SignalP"/>
    </source>
</evidence>
<dbReference type="KEGG" id="pmrn:116949505"/>
<evidence type="ECO:0000256" key="1">
    <source>
        <dbReference type="ARBA" id="ARBA00010213"/>
    </source>
</evidence>
<feature type="compositionally biased region" description="Low complexity" evidence="2">
    <location>
        <begin position="17"/>
        <end position="29"/>
    </location>
</feature>
<accession>A0AAJ7TRB4</accession>
<evidence type="ECO:0000313" key="4">
    <source>
        <dbReference type="Proteomes" id="UP001318040"/>
    </source>
</evidence>